<dbReference type="Proteomes" id="UP001628179">
    <property type="component" value="Unassembled WGS sequence"/>
</dbReference>
<dbReference type="InterPro" id="IPR051924">
    <property type="entry name" value="GST_Kappa/NadH"/>
</dbReference>
<dbReference type="PANTHER" id="PTHR42943:SF13">
    <property type="entry name" value="GLUTATHIONE S-TRANSFERASE KAPPA-RELATED"/>
    <property type="match status" value="1"/>
</dbReference>
<dbReference type="SUPFAM" id="SSF52833">
    <property type="entry name" value="Thioredoxin-like"/>
    <property type="match status" value="1"/>
</dbReference>
<dbReference type="RefSeq" id="XP_070922397.1">
    <property type="nucleotide sequence ID" value="XM_071066296.1"/>
</dbReference>
<proteinExistence type="predicted"/>
<dbReference type="GeneID" id="98181619"/>
<sequence>MGGRIDCYLDIASLYSYLAFLELQKNRELLTSHNVEVEFHPVLLGAINAGSGNRPPWTLPAKATYGAFDARRAIARFPGLQVKFPADLMKMAMTVLPLRCLHYIKRTRPPHAFLSALHYLFYLFWSPPNTDLTKPESVAQALAEVPAGFIGVLGGEAGGVVDQETLFTAEEVQEIMRAAGTSEIKELLKTTTQKALDQGAFGNPWLWVTNGEGKGEPFFGSDRFRFVYKFLDLPYRDVTLLPPGPDKSKL</sequence>
<keyword evidence="3" id="KW-1185">Reference proteome</keyword>
<organism evidence="2 3">
    <name type="scientific">Madurella fahalii</name>
    <dbReference type="NCBI Taxonomy" id="1157608"/>
    <lineage>
        <taxon>Eukaryota</taxon>
        <taxon>Fungi</taxon>
        <taxon>Dikarya</taxon>
        <taxon>Ascomycota</taxon>
        <taxon>Pezizomycotina</taxon>
        <taxon>Sordariomycetes</taxon>
        <taxon>Sordariomycetidae</taxon>
        <taxon>Sordariales</taxon>
        <taxon>Sordariales incertae sedis</taxon>
        <taxon>Madurella</taxon>
    </lineage>
</organism>
<dbReference type="InterPro" id="IPR001853">
    <property type="entry name" value="DSBA-like_thioredoxin_dom"/>
</dbReference>
<accession>A0ABQ0GSH4</accession>
<evidence type="ECO:0000313" key="3">
    <source>
        <dbReference type="Proteomes" id="UP001628179"/>
    </source>
</evidence>
<name>A0ABQ0GSH4_9PEZI</name>
<dbReference type="EMBL" id="BAAFSV010000006">
    <property type="protein sequence ID" value="GAB1320667.1"/>
    <property type="molecule type" value="Genomic_DNA"/>
</dbReference>
<dbReference type="PANTHER" id="PTHR42943">
    <property type="entry name" value="GLUTATHIONE S-TRANSFERASE KAPPA"/>
    <property type="match status" value="1"/>
</dbReference>
<protein>
    <recommendedName>
        <fullName evidence="1">DSBA-like thioredoxin domain-containing protein</fullName>
    </recommendedName>
</protein>
<dbReference type="InterPro" id="IPR036249">
    <property type="entry name" value="Thioredoxin-like_sf"/>
</dbReference>
<evidence type="ECO:0000313" key="2">
    <source>
        <dbReference type="EMBL" id="GAB1320667.1"/>
    </source>
</evidence>
<reference evidence="2 3" key="1">
    <citation type="submission" date="2024-09" db="EMBL/GenBank/DDBJ databases">
        <title>Itraconazole resistance in Madurella fahalii resulting from another homologue of gene encoding cytochrome P450 14-alpha sterol demethylase (CYP51).</title>
        <authorList>
            <person name="Yoshioka I."/>
            <person name="Fahal A.H."/>
            <person name="Kaneko S."/>
            <person name="Yaguchi T."/>
        </authorList>
    </citation>
    <scope>NUCLEOTIDE SEQUENCE [LARGE SCALE GENOMIC DNA]</scope>
    <source>
        <strain evidence="2 3">IFM 68171</strain>
    </source>
</reference>
<comment type="caution">
    <text evidence="2">The sequence shown here is derived from an EMBL/GenBank/DDBJ whole genome shotgun (WGS) entry which is preliminary data.</text>
</comment>
<gene>
    <name evidence="2" type="ORF">MFIFM68171_10877</name>
</gene>
<feature type="domain" description="DSBA-like thioredoxin" evidence="1">
    <location>
        <begin position="5"/>
        <end position="121"/>
    </location>
</feature>
<dbReference type="Gene3D" id="3.40.30.10">
    <property type="entry name" value="Glutaredoxin"/>
    <property type="match status" value="1"/>
</dbReference>
<evidence type="ECO:0000259" key="1">
    <source>
        <dbReference type="Pfam" id="PF01323"/>
    </source>
</evidence>
<dbReference type="Pfam" id="PF01323">
    <property type="entry name" value="DSBA"/>
    <property type="match status" value="1"/>
</dbReference>